<proteinExistence type="inferred from homology"/>
<feature type="compositionally biased region" description="Basic and acidic residues" evidence="13">
    <location>
        <begin position="976"/>
        <end position="987"/>
    </location>
</feature>
<dbReference type="SMART" id="SM00325">
    <property type="entry name" value="RhoGEF"/>
    <property type="match status" value="1"/>
</dbReference>
<feature type="region of interest" description="Disordered" evidence="13">
    <location>
        <begin position="2556"/>
        <end position="2580"/>
    </location>
</feature>
<evidence type="ECO:0000256" key="4">
    <source>
        <dbReference type="ARBA" id="ARBA00022490"/>
    </source>
</evidence>
<dbReference type="InterPro" id="IPR000719">
    <property type="entry name" value="Prot_kinase_dom"/>
</dbReference>
<dbReference type="InterPro" id="IPR001849">
    <property type="entry name" value="PH_domain"/>
</dbReference>
<feature type="domain" description="Ig-like" evidence="17">
    <location>
        <begin position="1861"/>
        <end position="1952"/>
    </location>
</feature>
<feature type="compositionally biased region" description="Polar residues" evidence="13">
    <location>
        <begin position="1061"/>
        <end position="1072"/>
    </location>
</feature>
<dbReference type="InterPro" id="IPR007110">
    <property type="entry name" value="Ig-like_dom"/>
</dbReference>
<dbReference type="Gene3D" id="1.20.900.10">
    <property type="entry name" value="Dbl homology (DH) domain"/>
    <property type="match status" value="1"/>
</dbReference>
<feature type="domain" description="Ig-like" evidence="17">
    <location>
        <begin position="263"/>
        <end position="348"/>
    </location>
</feature>
<dbReference type="Gene3D" id="2.30.30.40">
    <property type="entry name" value="SH3 Domains"/>
    <property type="match status" value="1"/>
</dbReference>
<feature type="compositionally biased region" description="Polar residues" evidence="13">
    <location>
        <begin position="2859"/>
        <end position="2870"/>
    </location>
</feature>
<sequence>MVPLKSQEAEEGKSVTLVCELSKAGVPVQWLKDGVALTKEGKYEMNLEGKKALMTILNVQPEDAGRYSCIVGDEKTTAEIRVKRLPVIFERAIQSMVVIEGDSGTFSCELSKPGAPVQWRKGKIILKSGEKYDMKQEGRVTQLLINNVEESDGGKYTCKTKDSLSTAELIVQALPVTFRRELGDVEVKEGDSGVLCCELSKPGARVEWRKGRVILKPGYKYEMKQEGCVAKLIINNIEESDAGKYICKTEDSQSSAELTVKAPPVTFKTKLRNQQVEEESSVILSCELSKPGLAVEWRKGKELLANDFKYQIKNRSSLMELIIKNVQLEDSGLYSCVYGDTKTTANVTITSIPLTFKMGLKNQEAPEGGNVCLRCELSRAGVPVQWWKGEDQLSHGGRFQMSQKGKTAEMTIRNIQPEDVGEYSCVFGGQKTTAEVNVRAAASVFFEKELESQAVMEGKPVLLSCEVSSANVPVTWRKDNTVMEAGGRYILKKKGSIHTLEIDNIQPEDAGEYCCVTRGKKTTAKLVVRERVRIVKELQDMRVTAGEDAVFVCELSHADVSEGVWWLGSSPLQKNEMNQMTCRGRQHRLVLSMTTPEESGIVAFVVGDERTSARLLVDPKPKVFFEERPKDVAVIEGETASLCCTTSDHTSLVTWRRNQVPLQNSDKYEMQKKGKVNLLLIHDVEPQDAGSYSCDTGDEHSSVKLTVTVATPQIQQKSEPPPLLPRLKGNASKPAQAPPSEVNSAPPEPKKRSNRKASFTNSEKDEELISDFKATLLKEKNEVQPGNQPTERNVEQDLRKLERNKEKDGEMHKKTERAQPQEDCRDARKAEDTKNEVLFEGRQPRENLKELVQSGFEVSQPERILGKSEVKLKEKEEEHKREEKLKQNGKDLEELSKSWLRDKQLMFKKRQEEEEPVKVQGISAKRETDPKAVENKENADEPLKPPERFKLKVTDRSVKTLTEEPQKSVNHLVKGRMNDSEKEHKCVEVSSENQQAQPEKLDEKTVVFASPKAPKRTRSKERAALGRQLSRDTEMNREDQQTKTSAEERMKSKEIEEKSRLQTNQIITTDSQTGEKTKQPIKQRVKPMPKEPEKIEERKLPLETTRASEQSSTTSPEIPLLFTSEDETFSEALAELPTVQVLAPEAEGQREHLPPEHSPEVNFEDEPQMKEAAVKIQAAFKGYKTRKEMRPFFKEVFKTQNADLHGTLTLKCTVEGKPSSVRWLKNGQHITNDQRCRITTTENGECTLVIKNLIDSDGGVYTCEATNKFGSISYNGNVTMVKSQPAAQMPIHPPLAAITPLQLAPTKPEPQNEALTSVTGTASFVESFTLWETYNLTEQDPVPRLQERRQSSLIAVSSMSSPSDYETAPDMMETPETRPILPREVPKLADESTLNEKEKILASQPLKKLLKVEGLQESKLRTPSPKQRRAHTPMTSTVSGSESEEEGDRREIFEIYVARADCSPTTGNKDSFILKEGQFVEVLDSVHPDRWLVKTKPTKTNPTRQGWLCPAYLEKKRKETFLPLRAPQEDLDGIGSSGEEYRRALSQLIQGLIDGEDEFVNAMRTFISNQLIRLESRHQVPVNILSQKEIIFRNIKDIVLLHEGSILPALRECATDDDVAALLIKHREDFEKYLHYMVGQAQAEACISDKAVQQCFKELIGSEKLGSPVMDVLTFLQQPVERIQTYQALLKELIKNKAKSGQSCYLLEDAFSVVSCLPWRSNNLHQVSLIENYPAPLTALGEPVRQGVFTVREESPEIKAASRGHQRQVFLFKECVVLCKLKKDSNMNKDTYTFKNKMKLNDVEIRESVGGDERSWGLWHEHRGSIRRYILQAHSSLAKLSWLKDLKELQQRCSLNTNSSPVFESELLDFVAKIGQTIKLTCRVSGSPKPLISWIKDGLPLEDDPRHIITADRSGRCSLILDSLTPDDSGQYLCYATSCMGSAGTLAKVVVQAPPRFVSRLESACLIEGEDIQFCCSTFPIPLPRVRWLKDGRELTDQHKYSIVSDARSGILSLTVIAATEADIGQYECELWNELGCVKCKAGLCPAFVPPTDNEKDQPHDLPAKDADSEGWSAAFVNKWLQTDFSPTSIAQKIFPQGNSEHPELNPEAEVSVPHRAVQHPLYLEEEEEEIYISEQMQDITDAPPFIQVSTEDLCVQPGQQATFTAIVTGRPAPKIQWFKDGEELVANENVKIVQHGARCSMTIVCSEGEDSGIYICYAHNDSGHACCEAQLTVEEGPLESQEREVELGKRRKLFSVYDVHDEIGRGTFGVVKRVIHRRTGEVFAAKFLPLRSSNRTRAFQERDLLSRLAHPRIACLLDFFCTRRTLVLISEMCCSHGLLDHLFLQSSVSEKEIQSYIQQILEGVGHIHSMNILHLDIKPDNILMVYPPRDEIKICDFGFCQEIDASRHQYSMYGTPEFVAPEIVHQEPVTVASDICLVGRCPFVGETDRATLLMVGEGTLNWDTPDVNCRSSEAKKFLRMVLQPDPEKRPSAFDCLSHEWFQDESAGEDTDDINTRSLKVFISKRKWQRSLTCIGSVLTLRPIPELLDSPLRDTSVTVPREPQAHSSTSLSSGSSSEYDEADSWDFFQHCSQTEEEVETEEEFDPMAERARIPEPFSKYHFGGEDDEGTLGEEEDGELSERRSGMERSISRQSFASSTTTDLGTPQRERRFSKDSNPSLYLSEGDEGSGSDGGRIPRGSVIRSTFYNNSQQLSPMSARHMTMRDKFQAKKQERGRKPLRRSFSGRLNEPLIEYVEDETETGRSQRRGSVQAAMQKSCSFDSGVSLAHINLPPHRRSRSLDEYSRRSPSSPTHVRRSDEEGSQSMKEDFTDCEASGRTLPSAPSSQRATRRRGSVAPGQRSQTLSGSSAASDFIAGGRMGQAETEGEALTGSQGSLAESFILEHGGSESSSRLGSFEELSHGHLRESRRSGESDGYDEQAELLLPPSPCSFQRVTPRSSVPQAPPRNRTRSNPNLANSRGQSGTPSPSPSLCSLQTPNRPPRARDRKDGLQRHASAPALEAPPPSGKSPKLGILKFFRRQSWTGHSYSQLDSTELGPTLGEIMKPDTPHHVSEKEDESFGIQPDKTVFKVVQ</sequence>
<dbReference type="SMART" id="SM00220">
    <property type="entry name" value="S_TKc"/>
    <property type="match status" value="1"/>
</dbReference>
<dbReference type="InterPro" id="IPR000219">
    <property type="entry name" value="DH_dom"/>
</dbReference>
<evidence type="ECO:0000256" key="1">
    <source>
        <dbReference type="ARBA" id="ARBA00004123"/>
    </source>
</evidence>
<dbReference type="SUPFAM" id="SSF50044">
    <property type="entry name" value="SH3-domain"/>
    <property type="match status" value="1"/>
</dbReference>
<reference evidence="18" key="1">
    <citation type="journal article" name="BMC Genomics">
        <title>Long-read sequencing and de novo genome assembly of marine medaka (Oryzias melastigma).</title>
        <authorList>
            <person name="Liang P."/>
            <person name="Saqib H.S.A."/>
            <person name="Ni X."/>
            <person name="Shen Y."/>
        </authorList>
    </citation>
    <scope>NUCLEOTIDE SEQUENCE</scope>
    <source>
        <strain evidence="18">Bigg-433</strain>
    </source>
</reference>
<dbReference type="CDD" id="cd00096">
    <property type="entry name" value="Ig"/>
    <property type="match status" value="2"/>
</dbReference>
<dbReference type="SMART" id="SM00233">
    <property type="entry name" value="PH"/>
    <property type="match status" value="1"/>
</dbReference>
<dbReference type="InterPro" id="IPR036179">
    <property type="entry name" value="Ig-like_dom_sf"/>
</dbReference>
<feature type="domain" description="Ig-like" evidence="17">
    <location>
        <begin position="353"/>
        <end position="437"/>
    </location>
</feature>
<dbReference type="PROSITE" id="PS50011">
    <property type="entry name" value="PROTEIN_KINASE_DOM"/>
    <property type="match status" value="1"/>
</dbReference>
<dbReference type="CDD" id="cd20971">
    <property type="entry name" value="IgI_1_Titin-A168_like"/>
    <property type="match status" value="1"/>
</dbReference>
<dbReference type="PANTHER" id="PTHR35971:SF5">
    <property type="entry name" value="OBSCURIN LIKE CYTOSKELETAL ADAPTOR 1"/>
    <property type="match status" value="1"/>
</dbReference>
<dbReference type="InterPro" id="IPR035899">
    <property type="entry name" value="DBL_dom_sf"/>
</dbReference>
<feature type="domain" description="Ig-like" evidence="17">
    <location>
        <begin position="1"/>
        <end position="81"/>
    </location>
</feature>
<name>A0A834BP74_ORYME</name>
<dbReference type="InterPro" id="IPR008271">
    <property type="entry name" value="Ser/Thr_kinase_AS"/>
</dbReference>
<dbReference type="Proteomes" id="UP000646548">
    <property type="component" value="Unassembled WGS sequence"/>
</dbReference>
<dbReference type="SUPFAM" id="SSF56112">
    <property type="entry name" value="Protein kinase-like (PK-like)"/>
    <property type="match status" value="1"/>
</dbReference>
<evidence type="ECO:0000259" key="17">
    <source>
        <dbReference type="PROSITE" id="PS50835"/>
    </source>
</evidence>
<feature type="domain" description="Ig-like" evidence="17">
    <location>
        <begin position="442"/>
        <end position="527"/>
    </location>
</feature>
<evidence type="ECO:0000256" key="8">
    <source>
        <dbReference type="ARBA" id="ARBA00022840"/>
    </source>
</evidence>
<keyword evidence="9" id="KW-1015">Disulfide bond</keyword>
<feature type="compositionally biased region" description="Basic and acidic residues" evidence="13">
    <location>
        <begin position="2639"/>
        <end position="2650"/>
    </location>
</feature>
<feature type="compositionally biased region" description="Low complexity" evidence="13">
    <location>
        <begin position="2567"/>
        <end position="2577"/>
    </location>
</feature>
<dbReference type="InterPro" id="IPR003598">
    <property type="entry name" value="Ig_sub2"/>
</dbReference>
<evidence type="ECO:0000256" key="7">
    <source>
        <dbReference type="ARBA" id="ARBA00022741"/>
    </source>
</evidence>
<feature type="region of interest" description="Disordered" evidence="13">
    <location>
        <begin position="2612"/>
        <end position="2700"/>
    </location>
</feature>
<dbReference type="PROSITE" id="PS00108">
    <property type="entry name" value="PROTEIN_KINASE_ST"/>
    <property type="match status" value="1"/>
</dbReference>
<dbReference type="GO" id="GO:0060298">
    <property type="term" value="P:positive regulation of sarcomere organization"/>
    <property type="evidence" value="ECO:0007669"/>
    <property type="project" value="UniProtKB-ARBA"/>
</dbReference>
<keyword evidence="10" id="KW-0539">Nucleus</keyword>
<dbReference type="FunFam" id="2.60.40.10:FF:000421">
    <property type="entry name" value="LOW QUALITY PROTEIN: obscurin"/>
    <property type="match status" value="1"/>
</dbReference>
<evidence type="ECO:0000256" key="3">
    <source>
        <dbReference type="ARBA" id="ARBA00006692"/>
    </source>
</evidence>
<feature type="domain" description="Ig-like" evidence="17">
    <location>
        <begin position="184"/>
        <end position="259"/>
    </location>
</feature>
<evidence type="ECO:0000256" key="2">
    <source>
        <dbReference type="ARBA" id="ARBA00004496"/>
    </source>
</evidence>
<keyword evidence="8 12" id="KW-0067">ATP-binding</keyword>
<dbReference type="InterPro" id="IPR011009">
    <property type="entry name" value="Kinase-like_dom_sf"/>
</dbReference>
<feature type="compositionally biased region" description="Polar residues" evidence="13">
    <location>
        <begin position="1354"/>
        <end position="1364"/>
    </location>
</feature>
<dbReference type="CDD" id="cd23767">
    <property type="entry name" value="IQCD"/>
    <property type="match status" value="1"/>
</dbReference>
<evidence type="ECO:0000256" key="11">
    <source>
        <dbReference type="ARBA" id="ARBA00023319"/>
    </source>
</evidence>
<dbReference type="Pfam" id="PF00069">
    <property type="entry name" value="Pkinase"/>
    <property type="match status" value="1"/>
</dbReference>
<dbReference type="Gene3D" id="2.60.40.10">
    <property type="entry name" value="Immunoglobulins"/>
    <property type="match status" value="12"/>
</dbReference>
<feature type="compositionally biased region" description="Polar residues" evidence="13">
    <location>
        <begin position="2651"/>
        <end position="2664"/>
    </location>
</feature>
<dbReference type="InterPro" id="IPR013106">
    <property type="entry name" value="Ig_V-set"/>
</dbReference>
<evidence type="ECO:0000313" key="18">
    <source>
        <dbReference type="EMBL" id="KAF6714664.1"/>
    </source>
</evidence>
<feature type="domain" description="Ig-like" evidence="17">
    <location>
        <begin position="621"/>
        <end position="710"/>
    </location>
</feature>
<dbReference type="GO" id="GO:0004672">
    <property type="term" value="F:protein kinase activity"/>
    <property type="evidence" value="ECO:0007669"/>
    <property type="project" value="InterPro"/>
</dbReference>
<dbReference type="PROSITE" id="PS50010">
    <property type="entry name" value="DH_2"/>
    <property type="match status" value="1"/>
</dbReference>
<feature type="compositionally biased region" description="Basic and acidic residues" evidence="13">
    <location>
        <begin position="792"/>
        <end position="849"/>
    </location>
</feature>
<dbReference type="InterPro" id="IPR013783">
    <property type="entry name" value="Ig-like_fold"/>
</dbReference>
<dbReference type="Pfam" id="PF07679">
    <property type="entry name" value="I-set"/>
    <property type="match status" value="11"/>
</dbReference>
<evidence type="ECO:0000259" key="14">
    <source>
        <dbReference type="PROSITE" id="PS50003"/>
    </source>
</evidence>
<evidence type="ECO:0000256" key="10">
    <source>
        <dbReference type="ARBA" id="ARBA00023242"/>
    </source>
</evidence>
<dbReference type="Gene3D" id="3.30.200.20">
    <property type="entry name" value="Phosphorylase Kinase, domain 1"/>
    <property type="match status" value="1"/>
</dbReference>
<dbReference type="SMART" id="SM00409">
    <property type="entry name" value="IG"/>
    <property type="match status" value="12"/>
</dbReference>
<dbReference type="GO" id="GO:0005737">
    <property type="term" value="C:cytoplasm"/>
    <property type="evidence" value="ECO:0007669"/>
    <property type="project" value="UniProtKB-SubCell"/>
</dbReference>
<evidence type="ECO:0000256" key="12">
    <source>
        <dbReference type="PROSITE-ProRule" id="PRU10141"/>
    </source>
</evidence>
<dbReference type="GO" id="GO:0055013">
    <property type="term" value="P:cardiac muscle cell development"/>
    <property type="evidence" value="ECO:0007669"/>
    <property type="project" value="UniProtKB-ARBA"/>
</dbReference>
<feature type="compositionally biased region" description="Basic and acidic residues" evidence="13">
    <location>
        <begin position="924"/>
        <end position="966"/>
    </location>
</feature>
<dbReference type="Gene3D" id="2.30.29.30">
    <property type="entry name" value="Pleckstrin-homology domain (PH domain)/Phosphotyrosine-binding domain (PTB)"/>
    <property type="match status" value="1"/>
</dbReference>
<dbReference type="GO" id="GO:0005085">
    <property type="term" value="F:guanyl-nucleotide exchange factor activity"/>
    <property type="evidence" value="ECO:0007669"/>
    <property type="project" value="InterPro"/>
</dbReference>
<feature type="domain" description="PH" evidence="14">
    <location>
        <begin position="1742"/>
        <end position="1851"/>
    </location>
</feature>
<keyword evidence="5" id="KW-0597">Phosphoprotein</keyword>
<dbReference type="InterPro" id="IPR011993">
    <property type="entry name" value="PH-like_dom_sf"/>
</dbReference>
<feature type="compositionally biased region" description="Basic and acidic residues" evidence="13">
    <location>
        <begin position="2918"/>
        <end position="2932"/>
    </location>
</feature>
<dbReference type="FunFam" id="2.60.40.10:FF:000032">
    <property type="entry name" value="palladin isoform X1"/>
    <property type="match status" value="2"/>
</dbReference>
<feature type="domain" description="Ig-like" evidence="17">
    <location>
        <begin position="1955"/>
        <end position="2031"/>
    </location>
</feature>
<feature type="compositionally biased region" description="Basic and acidic residues" evidence="13">
    <location>
        <begin position="2815"/>
        <end position="2829"/>
    </location>
</feature>
<feature type="compositionally biased region" description="Basic and acidic residues" evidence="13">
    <location>
        <begin position="1020"/>
        <end position="1060"/>
    </location>
</feature>
<feature type="compositionally biased region" description="Basic and acidic residues" evidence="13">
    <location>
        <begin position="864"/>
        <end position="912"/>
    </location>
</feature>
<keyword evidence="6" id="KW-0677">Repeat</keyword>
<dbReference type="GO" id="GO:0005634">
    <property type="term" value="C:nucleus"/>
    <property type="evidence" value="ECO:0007669"/>
    <property type="project" value="UniProtKB-SubCell"/>
</dbReference>
<comment type="similarity">
    <text evidence="3">Belongs to the protein kinase superfamily. CAMK Ser/Thr protein kinase family.</text>
</comment>
<feature type="region of interest" description="Disordered" evidence="13">
    <location>
        <begin position="1413"/>
        <end position="1447"/>
    </location>
</feature>
<dbReference type="InterPro" id="IPR013098">
    <property type="entry name" value="Ig_I-set"/>
</dbReference>
<feature type="compositionally biased region" description="Polar residues" evidence="13">
    <location>
        <begin position="2970"/>
        <end position="2997"/>
    </location>
</feature>
<feature type="binding site" evidence="12">
    <location>
        <position position="2287"/>
    </location>
    <ligand>
        <name>ATP</name>
        <dbReference type="ChEBI" id="CHEBI:30616"/>
    </ligand>
</feature>
<protein>
    <submittedName>
        <fullName evidence="18">Obscurin</fullName>
    </submittedName>
</protein>
<dbReference type="FunFam" id="2.60.40.10:FF:000050">
    <property type="entry name" value="Titin isoform B"/>
    <property type="match status" value="1"/>
</dbReference>
<keyword evidence="4" id="KW-0963">Cytoplasm</keyword>
<feature type="region of interest" description="Disordered" evidence="13">
    <location>
        <begin position="2728"/>
        <end position="3032"/>
    </location>
</feature>
<dbReference type="InterPro" id="IPR055251">
    <property type="entry name" value="SOS1_NGEF_PH"/>
</dbReference>
<feature type="domain" description="Protein kinase" evidence="16">
    <location>
        <begin position="2258"/>
        <end position="2502"/>
    </location>
</feature>
<feature type="domain" description="DH" evidence="15">
    <location>
        <begin position="1544"/>
        <end position="1724"/>
    </location>
</feature>
<dbReference type="EMBL" id="WKFB01001213">
    <property type="protein sequence ID" value="KAF6714664.1"/>
    <property type="molecule type" value="Genomic_DNA"/>
</dbReference>
<evidence type="ECO:0000259" key="16">
    <source>
        <dbReference type="PROSITE" id="PS50011"/>
    </source>
</evidence>
<dbReference type="Pfam" id="PF00612">
    <property type="entry name" value="IQ"/>
    <property type="match status" value="1"/>
</dbReference>
<feature type="domain" description="Ig-like" evidence="17">
    <location>
        <begin position="86"/>
        <end position="177"/>
    </location>
</feature>
<feature type="region of interest" description="Disordered" evidence="13">
    <location>
        <begin position="710"/>
        <end position="767"/>
    </location>
</feature>
<dbReference type="InterPro" id="IPR000048">
    <property type="entry name" value="IQ_motif_EF-hand-BS"/>
</dbReference>
<dbReference type="SMART" id="SM00406">
    <property type="entry name" value="IGv"/>
    <property type="match status" value="7"/>
</dbReference>
<dbReference type="SMART" id="SM00408">
    <property type="entry name" value="IGc2"/>
    <property type="match status" value="11"/>
</dbReference>
<feature type="region of interest" description="Disordered" evidence="13">
    <location>
        <begin position="1354"/>
        <end position="1376"/>
    </location>
</feature>
<keyword evidence="7 12" id="KW-0547">Nucleotide-binding</keyword>
<evidence type="ECO:0000256" key="9">
    <source>
        <dbReference type="ARBA" id="ARBA00023157"/>
    </source>
</evidence>
<feature type="compositionally biased region" description="Basic and acidic residues" evidence="13">
    <location>
        <begin position="3002"/>
        <end position="3011"/>
    </location>
</feature>
<feature type="compositionally biased region" description="Polar residues" evidence="13">
    <location>
        <begin position="2772"/>
        <end position="2782"/>
    </location>
</feature>
<dbReference type="PROSITE" id="PS50835">
    <property type="entry name" value="IG_LIKE"/>
    <property type="match status" value="11"/>
</dbReference>
<feature type="compositionally biased region" description="Acidic residues" evidence="13">
    <location>
        <begin position="2625"/>
        <end position="2638"/>
    </location>
</feature>
<evidence type="ECO:0000313" key="19">
    <source>
        <dbReference type="Proteomes" id="UP000646548"/>
    </source>
</evidence>
<dbReference type="GO" id="GO:0003007">
    <property type="term" value="P:heart morphogenesis"/>
    <property type="evidence" value="ECO:0007669"/>
    <property type="project" value="UniProtKB-ARBA"/>
</dbReference>
<dbReference type="PROSITE" id="PS50003">
    <property type="entry name" value="PH_DOMAIN"/>
    <property type="match status" value="1"/>
</dbReference>
<comment type="caution">
    <text evidence="18">The sequence shown here is derived from an EMBL/GenBank/DDBJ whole genome shotgun (WGS) entry which is preliminary data.</text>
</comment>
<dbReference type="SUPFAM" id="SSF48726">
    <property type="entry name" value="Immunoglobulin"/>
    <property type="match status" value="12"/>
</dbReference>
<dbReference type="Pfam" id="PF00621">
    <property type="entry name" value="RhoGEF"/>
    <property type="match status" value="1"/>
</dbReference>
<keyword evidence="11" id="KW-0393">Immunoglobulin domain</keyword>
<dbReference type="FunFam" id="2.60.40.10:FF:001652">
    <property type="entry name" value="Uncharacterized protein"/>
    <property type="match status" value="1"/>
</dbReference>
<dbReference type="InterPro" id="IPR017441">
    <property type="entry name" value="Protein_kinase_ATP_BS"/>
</dbReference>
<dbReference type="FunFam" id="2.60.40.10:FF:000425">
    <property type="entry name" value="Myosin light chain kinase"/>
    <property type="match status" value="1"/>
</dbReference>
<evidence type="ECO:0000256" key="6">
    <source>
        <dbReference type="ARBA" id="ARBA00022737"/>
    </source>
</evidence>
<dbReference type="SUPFAM" id="SSF48065">
    <property type="entry name" value="DBL homology domain (DH-domain)"/>
    <property type="match status" value="1"/>
</dbReference>
<feature type="region of interest" description="Disordered" evidence="13">
    <location>
        <begin position="779"/>
        <end position="1116"/>
    </location>
</feature>
<dbReference type="Pfam" id="PF22697">
    <property type="entry name" value="SOS1_NGEF_PH"/>
    <property type="match status" value="1"/>
</dbReference>
<evidence type="ECO:0000256" key="13">
    <source>
        <dbReference type="SAM" id="MobiDB-lite"/>
    </source>
</evidence>
<dbReference type="GO" id="GO:0005524">
    <property type="term" value="F:ATP binding"/>
    <property type="evidence" value="ECO:0007669"/>
    <property type="project" value="UniProtKB-UniRule"/>
</dbReference>
<dbReference type="FunFam" id="2.60.40.10:FF:000228">
    <property type="entry name" value="obscurin isoform X4"/>
    <property type="match status" value="1"/>
</dbReference>
<feature type="domain" description="Ig-like" evidence="17">
    <location>
        <begin position="2144"/>
        <end position="2233"/>
    </location>
</feature>
<evidence type="ECO:0000256" key="5">
    <source>
        <dbReference type="ARBA" id="ARBA00022553"/>
    </source>
</evidence>
<dbReference type="GO" id="GO:0045989">
    <property type="term" value="P:positive regulation of striated muscle contraction"/>
    <property type="evidence" value="ECO:0007669"/>
    <property type="project" value="UniProtKB-ARBA"/>
</dbReference>
<feature type="domain" description="Ig-like" evidence="17">
    <location>
        <begin position="1191"/>
        <end position="1279"/>
    </location>
</feature>
<dbReference type="Gene3D" id="1.10.510.10">
    <property type="entry name" value="Transferase(Phosphotransferase) domain 1"/>
    <property type="match status" value="1"/>
</dbReference>
<dbReference type="InterPro" id="IPR036028">
    <property type="entry name" value="SH3-like_dom_sf"/>
</dbReference>
<accession>A0A834BP74</accession>
<dbReference type="InterPro" id="IPR003599">
    <property type="entry name" value="Ig_sub"/>
</dbReference>
<evidence type="ECO:0000259" key="15">
    <source>
        <dbReference type="PROSITE" id="PS50010"/>
    </source>
</evidence>
<dbReference type="SUPFAM" id="SSF50729">
    <property type="entry name" value="PH domain-like"/>
    <property type="match status" value="1"/>
</dbReference>
<dbReference type="SMART" id="SM00015">
    <property type="entry name" value="IQ"/>
    <property type="match status" value="1"/>
</dbReference>
<dbReference type="PROSITE" id="PS00107">
    <property type="entry name" value="PROTEIN_KINASE_ATP"/>
    <property type="match status" value="1"/>
</dbReference>
<feature type="compositionally biased region" description="Basic and acidic residues" evidence="13">
    <location>
        <begin position="1088"/>
        <end position="1101"/>
    </location>
</feature>
<dbReference type="PROSITE" id="PS50096">
    <property type="entry name" value="IQ"/>
    <property type="match status" value="1"/>
</dbReference>
<gene>
    <name evidence="18" type="ORF">FQA47_007466</name>
</gene>
<feature type="region of interest" description="Disordered" evidence="13">
    <location>
        <begin position="3065"/>
        <end position="3085"/>
    </location>
</feature>
<organism evidence="18 19">
    <name type="scientific">Oryzias melastigma</name>
    <name type="common">Marine medaka</name>
    <dbReference type="NCBI Taxonomy" id="30732"/>
    <lineage>
        <taxon>Eukaryota</taxon>
        <taxon>Metazoa</taxon>
        <taxon>Chordata</taxon>
        <taxon>Craniata</taxon>
        <taxon>Vertebrata</taxon>
        <taxon>Euteleostomi</taxon>
        <taxon>Actinopterygii</taxon>
        <taxon>Neopterygii</taxon>
        <taxon>Teleostei</taxon>
        <taxon>Neoteleostei</taxon>
        <taxon>Acanthomorphata</taxon>
        <taxon>Ovalentaria</taxon>
        <taxon>Atherinomorphae</taxon>
        <taxon>Beloniformes</taxon>
        <taxon>Adrianichthyidae</taxon>
        <taxon>Oryziinae</taxon>
        <taxon>Oryzias</taxon>
    </lineage>
</organism>
<dbReference type="FunFam" id="2.60.40.10:FF:000707">
    <property type="entry name" value="Obscurin, cytoskeletal calmodulin and titin-interacting RhoGEF"/>
    <property type="match status" value="2"/>
</dbReference>
<dbReference type="FunFam" id="2.60.40.10:FF:000107">
    <property type="entry name" value="Myosin, light chain kinase a"/>
    <property type="match status" value="1"/>
</dbReference>
<dbReference type="InterPro" id="IPR052385">
    <property type="entry name" value="Obscurin/Obscurin-like_Reg"/>
</dbReference>
<comment type="subcellular location">
    <subcellularLocation>
        <location evidence="2">Cytoplasm</location>
    </subcellularLocation>
    <subcellularLocation>
        <location evidence="1">Nucleus</location>
    </subcellularLocation>
</comment>
<dbReference type="PANTHER" id="PTHR35971">
    <property type="entry name" value="SI:DKEY-31G6.6"/>
    <property type="match status" value="1"/>
</dbReference>
<feature type="compositionally biased region" description="Polar residues" evidence="13">
    <location>
        <begin position="2949"/>
        <end position="2961"/>
    </location>
</feature>
<feature type="compositionally biased region" description="Polar residues" evidence="13">
    <location>
        <begin position="1105"/>
        <end position="1116"/>
    </location>
</feature>